<dbReference type="GO" id="GO:0008410">
    <property type="term" value="F:CoA-transferase activity"/>
    <property type="evidence" value="ECO:0007669"/>
    <property type="project" value="TreeGrafter"/>
</dbReference>
<dbReference type="PANTHER" id="PTHR48207">
    <property type="entry name" value="SUCCINATE--HYDROXYMETHYLGLUTARATE COA-TRANSFERASE"/>
    <property type="match status" value="1"/>
</dbReference>
<name>A0A0F9A906_9ZZZZ</name>
<organism evidence="2">
    <name type="scientific">marine sediment metagenome</name>
    <dbReference type="NCBI Taxonomy" id="412755"/>
    <lineage>
        <taxon>unclassified sequences</taxon>
        <taxon>metagenomes</taxon>
        <taxon>ecological metagenomes</taxon>
    </lineage>
</organism>
<feature type="non-terminal residue" evidence="2">
    <location>
        <position position="207"/>
    </location>
</feature>
<evidence type="ECO:0000313" key="2">
    <source>
        <dbReference type="EMBL" id="KKK74989.1"/>
    </source>
</evidence>
<evidence type="ECO:0008006" key="3">
    <source>
        <dbReference type="Google" id="ProtNLM"/>
    </source>
</evidence>
<evidence type="ECO:0000256" key="1">
    <source>
        <dbReference type="ARBA" id="ARBA00022679"/>
    </source>
</evidence>
<gene>
    <name evidence="2" type="ORF">LCGC14_2878250</name>
</gene>
<reference evidence="2" key="1">
    <citation type="journal article" date="2015" name="Nature">
        <title>Complex archaea that bridge the gap between prokaryotes and eukaryotes.</title>
        <authorList>
            <person name="Spang A."/>
            <person name="Saw J.H."/>
            <person name="Jorgensen S.L."/>
            <person name="Zaremba-Niedzwiedzka K."/>
            <person name="Martijn J."/>
            <person name="Lind A.E."/>
            <person name="van Eijk R."/>
            <person name="Schleper C."/>
            <person name="Guy L."/>
            <person name="Ettema T.J."/>
        </authorList>
    </citation>
    <scope>NUCLEOTIDE SEQUENCE</scope>
</reference>
<dbReference type="InterPro" id="IPR050483">
    <property type="entry name" value="CoA-transferase_III_domain"/>
</dbReference>
<sequence>MTGTPQGLALSGITVIDLSQIYNGPYATFLLATSGADVIKVEPPGGEPLRKRGVVGGAALPFAMLNAEGVQALKDLVRDADVLVENYAPGTMDRLGIGKDVLTALNPDLIYASSTGFGTDGPYRTYPAMDLTVQAMSGVMSITGFPDRPPVKAGPAMCDFFAGVHLYGAIVTALYDRERNGRSRPVSVSMQDSVYASLSSSLGMEWG</sequence>
<proteinExistence type="predicted"/>
<protein>
    <recommendedName>
        <fullName evidence="3">CoA transferase</fullName>
    </recommendedName>
</protein>
<dbReference type="SUPFAM" id="SSF89796">
    <property type="entry name" value="CoA-transferase family III (CaiB/BaiF)"/>
    <property type="match status" value="1"/>
</dbReference>
<dbReference type="Gene3D" id="3.40.50.10540">
    <property type="entry name" value="Crotonobetainyl-coa:carnitine coa-transferase, domain 1"/>
    <property type="match status" value="1"/>
</dbReference>
<comment type="caution">
    <text evidence="2">The sequence shown here is derived from an EMBL/GenBank/DDBJ whole genome shotgun (WGS) entry which is preliminary data.</text>
</comment>
<accession>A0A0F9A906</accession>
<dbReference type="InterPro" id="IPR023606">
    <property type="entry name" value="CoA-Trfase_III_dom_1_sf"/>
</dbReference>
<dbReference type="EMBL" id="LAZR01056064">
    <property type="protein sequence ID" value="KKK74989.1"/>
    <property type="molecule type" value="Genomic_DNA"/>
</dbReference>
<dbReference type="Pfam" id="PF02515">
    <property type="entry name" value="CoA_transf_3"/>
    <property type="match status" value="1"/>
</dbReference>
<dbReference type="PANTHER" id="PTHR48207:SF3">
    <property type="entry name" value="SUCCINATE--HYDROXYMETHYLGLUTARATE COA-TRANSFERASE"/>
    <property type="match status" value="1"/>
</dbReference>
<dbReference type="AlphaFoldDB" id="A0A0F9A906"/>
<keyword evidence="1" id="KW-0808">Transferase</keyword>
<dbReference type="InterPro" id="IPR003673">
    <property type="entry name" value="CoA-Trfase_fam_III"/>
</dbReference>